<evidence type="ECO:0000259" key="18">
    <source>
        <dbReference type="PROSITE" id="PS51103"/>
    </source>
</evidence>
<dbReference type="GO" id="GO:0005886">
    <property type="term" value="C:plasma membrane"/>
    <property type="evidence" value="ECO:0007669"/>
    <property type="project" value="UniProtKB-SubCell"/>
</dbReference>
<dbReference type="PROSITE" id="PS51098">
    <property type="entry name" value="PTS_EIIB_TYPE_1"/>
    <property type="match status" value="1"/>
</dbReference>
<evidence type="ECO:0000256" key="11">
    <source>
        <dbReference type="ARBA" id="ARBA00039021"/>
    </source>
</evidence>
<evidence type="ECO:0000256" key="6">
    <source>
        <dbReference type="ARBA" id="ARBA00022683"/>
    </source>
</evidence>
<keyword evidence="2" id="KW-0813">Transport</keyword>
<keyword evidence="5 19" id="KW-0808">Transferase</keyword>
<dbReference type="InterPro" id="IPR001996">
    <property type="entry name" value="PTS_IIB_1"/>
</dbReference>
<dbReference type="PANTHER" id="PTHR30175:SF3">
    <property type="entry name" value="PTS SYSTEM N-ACETYLMURAMIC ACID-SPECIFIC EIIBC COMPONENT"/>
    <property type="match status" value="1"/>
</dbReference>
<keyword evidence="9 16" id="KW-1133">Transmembrane helix</keyword>
<evidence type="ECO:0000313" key="19">
    <source>
        <dbReference type="EMBL" id="OAT53372.1"/>
    </source>
</evidence>
<dbReference type="PANTHER" id="PTHR30175">
    <property type="entry name" value="PHOSPHOTRANSFERASE SYSTEM TRANSPORT PROTEIN"/>
    <property type="match status" value="1"/>
</dbReference>
<evidence type="ECO:0000256" key="2">
    <source>
        <dbReference type="ARBA" id="ARBA00022448"/>
    </source>
</evidence>
<dbReference type="GO" id="GO:0090588">
    <property type="term" value="F:protein-phosphocysteine-N-acetylmuramate phosphotransferase system transporter activity"/>
    <property type="evidence" value="ECO:0007669"/>
    <property type="project" value="TreeGrafter"/>
</dbReference>
<feature type="transmembrane region" description="Helical" evidence="16">
    <location>
        <begin position="287"/>
        <end position="307"/>
    </location>
</feature>
<accession>A0A1B7JZP5</accession>
<sequence>MANKIEHLEVLAREIEKYAGGFENVATLTHCMTRIRLVLKDNTKFDAQALKQVEGVKGVIFNGEQQQVIVGMGTAAKVFTVLNKHMQGSVSTRADSDNTPPIAEKKGFSIRRTLNTLAAIFVPTIPALIGCGLIMGLINIVRLVAPGVVDQFPELFKLLKLIGSAVFVYLSIMIGMNTAKELGASTSIGAVMAGLLSMPGLADITLFGEKLQPNSGGIFAVLMVVVFSSKFEVWFRSIIKESLDLIITPFLTILVSAMVAIIVFQPAGHYLNQILAQGVSVALLDSGSGAIATGGILGGSFLFLLLTGLHQGLIPIHAEILQTFGLNYLFPILAMGGMGQVGSCFWVFLKTKNQRLKKTLVGALPVGIFGVGEPLLFGVSLPLGKPFIAGCIGGAAGGALMAFFHVGIIIPFGTAGLSLIPLVGDGQILDFLIAVAGAWIVGFIASMIIGFNDPEK</sequence>
<dbReference type="GO" id="GO:0016301">
    <property type="term" value="F:kinase activity"/>
    <property type="evidence" value="ECO:0007669"/>
    <property type="project" value="UniProtKB-KW"/>
</dbReference>
<dbReference type="CDD" id="cd00212">
    <property type="entry name" value="PTS_IIB_glc"/>
    <property type="match status" value="1"/>
</dbReference>
<dbReference type="SUPFAM" id="SSF55604">
    <property type="entry name" value="Glucose permease domain IIB"/>
    <property type="match status" value="1"/>
</dbReference>
<evidence type="ECO:0000259" key="17">
    <source>
        <dbReference type="PROSITE" id="PS51098"/>
    </source>
</evidence>
<evidence type="ECO:0000256" key="15">
    <source>
        <dbReference type="PROSITE-ProRule" id="PRU00421"/>
    </source>
</evidence>
<keyword evidence="10 16" id="KW-0472">Membrane</keyword>
<feature type="transmembrane region" description="Helical" evidence="16">
    <location>
        <begin position="245"/>
        <end position="267"/>
    </location>
</feature>
<feature type="active site" description="Phosphocysteine intermediate; for EIIB activity" evidence="15">
    <location>
        <position position="31"/>
    </location>
</feature>
<keyword evidence="6" id="KW-0598">Phosphotransferase system</keyword>
<dbReference type="PATRIC" id="fig|1354272.4.peg.1083"/>
<keyword evidence="8" id="KW-0418">Kinase</keyword>
<dbReference type="GO" id="GO:0009401">
    <property type="term" value="P:phosphoenolpyruvate-dependent sugar phosphotransferase system"/>
    <property type="evidence" value="ECO:0007669"/>
    <property type="project" value="UniProtKB-KW"/>
</dbReference>
<dbReference type="InterPro" id="IPR050558">
    <property type="entry name" value="PTS_Sugar-Specific_Components"/>
</dbReference>
<evidence type="ECO:0000256" key="3">
    <source>
        <dbReference type="ARBA" id="ARBA00022475"/>
    </source>
</evidence>
<evidence type="ECO:0000256" key="13">
    <source>
        <dbReference type="ARBA" id="ARBA00043021"/>
    </source>
</evidence>
<dbReference type="OrthoDB" id="9797715at2"/>
<evidence type="ECO:0000256" key="5">
    <source>
        <dbReference type="ARBA" id="ARBA00022679"/>
    </source>
</evidence>
<dbReference type="EC" id="2.7.1.192" evidence="11"/>
<dbReference type="AlphaFoldDB" id="A0A1B7JZP5"/>
<evidence type="ECO:0000256" key="9">
    <source>
        <dbReference type="ARBA" id="ARBA00022989"/>
    </source>
</evidence>
<evidence type="ECO:0000256" key="8">
    <source>
        <dbReference type="ARBA" id="ARBA00022777"/>
    </source>
</evidence>
<dbReference type="EMBL" id="LXEW01000016">
    <property type="protein sequence ID" value="OAT53372.1"/>
    <property type="molecule type" value="Genomic_DNA"/>
</dbReference>
<evidence type="ECO:0000256" key="12">
    <source>
        <dbReference type="ARBA" id="ARBA00040399"/>
    </source>
</evidence>
<protein>
    <recommendedName>
        <fullName evidence="12">PTS system N-acetylmuramic acid-specific EIIBC component</fullName>
        <ecNumber evidence="11">2.7.1.192</ecNumber>
    </recommendedName>
    <alternativeName>
        <fullName evidence="13">EIIBC-MurNAc</fullName>
    </alternativeName>
</protein>
<gene>
    <name evidence="19" type="ORF">M998_1060</name>
</gene>
<feature type="transmembrane region" description="Helical" evidence="16">
    <location>
        <begin position="360"/>
        <end position="380"/>
    </location>
</feature>
<evidence type="ECO:0000256" key="7">
    <source>
        <dbReference type="ARBA" id="ARBA00022692"/>
    </source>
</evidence>
<dbReference type="InterPro" id="IPR013013">
    <property type="entry name" value="PTS_EIIC_1"/>
</dbReference>
<feature type="transmembrane region" description="Helical" evidence="16">
    <location>
        <begin position="214"/>
        <end position="233"/>
    </location>
</feature>
<keyword evidence="7 16" id="KW-0812">Transmembrane</keyword>
<dbReference type="RefSeq" id="WP_068907920.1">
    <property type="nucleotide sequence ID" value="NZ_LXEW01000016.1"/>
</dbReference>
<feature type="transmembrane region" description="Helical" evidence="16">
    <location>
        <begin position="431"/>
        <end position="451"/>
    </location>
</feature>
<comment type="caution">
    <text evidence="19">The sequence shown here is derived from an EMBL/GenBank/DDBJ whole genome shotgun (WGS) entry which is preliminary data.</text>
</comment>
<dbReference type="GO" id="GO:0008982">
    <property type="term" value="F:protein-N(PI)-phosphohistidine-sugar phosphotransferase activity"/>
    <property type="evidence" value="ECO:0007669"/>
    <property type="project" value="InterPro"/>
</dbReference>
<evidence type="ECO:0000256" key="14">
    <source>
        <dbReference type="ARBA" id="ARBA00048265"/>
    </source>
</evidence>
<feature type="transmembrane region" description="Helical" evidence="16">
    <location>
        <begin position="188"/>
        <end position="208"/>
    </location>
</feature>
<dbReference type="PROSITE" id="PS51103">
    <property type="entry name" value="PTS_EIIC_TYPE_1"/>
    <property type="match status" value="1"/>
</dbReference>
<evidence type="ECO:0000256" key="1">
    <source>
        <dbReference type="ARBA" id="ARBA00004651"/>
    </source>
</evidence>
<feature type="transmembrane region" description="Helical" evidence="16">
    <location>
        <begin position="114"/>
        <end position="138"/>
    </location>
</feature>
<dbReference type="Pfam" id="PF02378">
    <property type="entry name" value="PTS_EIIC"/>
    <property type="match status" value="1"/>
</dbReference>
<evidence type="ECO:0000256" key="4">
    <source>
        <dbReference type="ARBA" id="ARBA00022597"/>
    </source>
</evidence>
<dbReference type="InterPro" id="IPR036878">
    <property type="entry name" value="Glu_permease_IIB"/>
</dbReference>
<comment type="catalytic activity">
    <reaction evidence="14">
        <text>N-acetyl-beta-D-muramate(out) + N(pros)-phospho-L-histidyl-[protein] = N-acetyl-beta-D-muramate 6-phosphate(in) + L-histidyl-[protein]</text>
        <dbReference type="Rhea" id="RHEA:33399"/>
        <dbReference type="Rhea" id="RHEA-COMP:9745"/>
        <dbReference type="Rhea" id="RHEA-COMP:9746"/>
        <dbReference type="ChEBI" id="CHEBI:29979"/>
        <dbReference type="ChEBI" id="CHEBI:58721"/>
        <dbReference type="ChEBI" id="CHEBI:64837"/>
        <dbReference type="ChEBI" id="CHEBI:64848"/>
        <dbReference type="EC" id="2.7.1.192"/>
    </reaction>
</comment>
<keyword evidence="4" id="KW-0762">Sugar transport</keyword>
<dbReference type="InterPro" id="IPR003352">
    <property type="entry name" value="PTS_EIIC"/>
</dbReference>
<evidence type="ECO:0000256" key="16">
    <source>
        <dbReference type="SAM" id="Phobius"/>
    </source>
</evidence>
<proteinExistence type="predicted"/>
<dbReference type="PROSITE" id="PS01035">
    <property type="entry name" value="PTS_EIIB_TYPE_1_CYS"/>
    <property type="match status" value="1"/>
</dbReference>
<reference evidence="19 20" key="1">
    <citation type="submission" date="2016-04" db="EMBL/GenBank/DDBJ databases">
        <title>ATOL: Assembling a taxonomically balanced genome-scale reconstruction of the evolutionary history of the Enterobacteriaceae.</title>
        <authorList>
            <person name="Plunkett G.III."/>
            <person name="Neeno-Eckwall E.C."/>
            <person name="Glasner J.D."/>
            <person name="Perna N.T."/>
        </authorList>
    </citation>
    <scope>NUCLEOTIDE SEQUENCE [LARGE SCALE GENOMIC DNA]</scope>
    <source>
        <strain evidence="19 20">ATCC 35613</strain>
    </source>
</reference>
<feature type="transmembrane region" description="Helical" evidence="16">
    <location>
        <begin position="328"/>
        <end position="348"/>
    </location>
</feature>
<comment type="subcellular location">
    <subcellularLocation>
        <location evidence="1">Cell membrane</location>
        <topology evidence="1">Multi-pass membrane protein</topology>
    </subcellularLocation>
</comment>
<feature type="transmembrane region" description="Helical" evidence="16">
    <location>
        <begin position="158"/>
        <end position="176"/>
    </location>
</feature>
<feature type="domain" description="PTS EIIB type-1" evidence="17">
    <location>
        <begin position="9"/>
        <end position="92"/>
    </location>
</feature>
<dbReference type="Gene3D" id="3.30.1360.60">
    <property type="entry name" value="Glucose permease domain IIB"/>
    <property type="match status" value="1"/>
</dbReference>
<name>A0A1B7JZP5_9GAMM</name>
<evidence type="ECO:0000256" key="10">
    <source>
        <dbReference type="ARBA" id="ARBA00023136"/>
    </source>
</evidence>
<dbReference type="Pfam" id="PF00367">
    <property type="entry name" value="PTS_EIIB"/>
    <property type="match status" value="1"/>
</dbReference>
<dbReference type="Proteomes" id="UP000078224">
    <property type="component" value="Unassembled WGS sequence"/>
</dbReference>
<organism evidence="19 20">
    <name type="scientific">Providencia heimbachae ATCC 35613</name>
    <dbReference type="NCBI Taxonomy" id="1354272"/>
    <lineage>
        <taxon>Bacteria</taxon>
        <taxon>Pseudomonadati</taxon>
        <taxon>Pseudomonadota</taxon>
        <taxon>Gammaproteobacteria</taxon>
        <taxon>Enterobacterales</taxon>
        <taxon>Morganellaceae</taxon>
        <taxon>Providencia</taxon>
    </lineage>
</organism>
<evidence type="ECO:0000313" key="20">
    <source>
        <dbReference type="Proteomes" id="UP000078224"/>
    </source>
</evidence>
<feature type="transmembrane region" description="Helical" evidence="16">
    <location>
        <begin position="387"/>
        <end position="411"/>
    </location>
</feature>
<dbReference type="InterPro" id="IPR018113">
    <property type="entry name" value="PTrfase_EIIB_Cys"/>
</dbReference>
<keyword evidence="3" id="KW-1003">Cell membrane</keyword>
<feature type="domain" description="PTS EIIC type-1" evidence="18">
    <location>
        <begin position="115"/>
        <end position="456"/>
    </location>
</feature>
<keyword evidence="20" id="KW-1185">Reference proteome</keyword>